<feature type="transmembrane region" description="Helical" evidence="8">
    <location>
        <begin position="942"/>
        <end position="960"/>
    </location>
</feature>
<evidence type="ECO:0000313" key="10">
    <source>
        <dbReference type="EMBL" id="MBU3813150.1"/>
    </source>
</evidence>
<evidence type="ECO:0000256" key="8">
    <source>
        <dbReference type="SAM" id="Phobius"/>
    </source>
</evidence>
<feature type="transmembrane region" description="Helical" evidence="8">
    <location>
        <begin position="972"/>
        <end position="999"/>
    </location>
</feature>
<feature type="transmembrane region" description="Helical" evidence="8">
    <location>
        <begin position="1011"/>
        <end position="1036"/>
    </location>
</feature>
<dbReference type="Gene3D" id="3.30.70.1430">
    <property type="entry name" value="Multidrug efflux transporter AcrB pore domain"/>
    <property type="match status" value="2"/>
</dbReference>
<feature type="transmembrane region" description="Helical" evidence="8">
    <location>
        <begin position="468"/>
        <end position="495"/>
    </location>
</feature>
<feature type="transmembrane region" description="Helical" evidence="8">
    <location>
        <begin position="390"/>
        <end position="415"/>
    </location>
</feature>
<keyword evidence="3" id="KW-1003">Cell membrane</keyword>
<dbReference type="GO" id="GO:0042910">
    <property type="term" value="F:xenobiotic transmembrane transporter activity"/>
    <property type="evidence" value="ECO:0007669"/>
    <property type="project" value="TreeGrafter"/>
</dbReference>
<comment type="subcellular location">
    <subcellularLocation>
        <location evidence="1">Cell inner membrane</location>
        <topology evidence="1">Multi-pass membrane protein</topology>
    </subcellularLocation>
</comment>
<accession>A0A9E2NMP0</accession>
<dbReference type="AlphaFoldDB" id="A0A9E2NMP0"/>
<feature type="transmembrane region" description="Helical" evidence="8">
    <location>
        <begin position="436"/>
        <end position="456"/>
    </location>
</feature>
<feature type="domain" description="SSD" evidence="9">
    <location>
        <begin position="373"/>
        <end position="493"/>
    </location>
</feature>
<dbReference type="InterPro" id="IPR027463">
    <property type="entry name" value="AcrB_DN_DC_subdom"/>
</dbReference>
<dbReference type="InterPro" id="IPR000731">
    <property type="entry name" value="SSD"/>
</dbReference>
<keyword evidence="7 8" id="KW-0472">Membrane</keyword>
<dbReference type="FunFam" id="1.20.1640.10:FF:000001">
    <property type="entry name" value="Efflux pump membrane transporter"/>
    <property type="match status" value="1"/>
</dbReference>
<dbReference type="Gene3D" id="1.20.1640.10">
    <property type="entry name" value="Multidrug efflux transporter AcrB transmembrane domain"/>
    <property type="match status" value="4"/>
</dbReference>
<dbReference type="Gene3D" id="3.30.70.1320">
    <property type="entry name" value="Multidrug efflux transporter AcrB pore domain like"/>
    <property type="match status" value="1"/>
</dbReference>
<dbReference type="SUPFAM" id="SSF82866">
    <property type="entry name" value="Multidrug efflux transporter AcrB transmembrane domain"/>
    <property type="match status" value="2"/>
</dbReference>
<dbReference type="PANTHER" id="PTHR32063">
    <property type="match status" value="1"/>
</dbReference>
<dbReference type="Gene3D" id="3.30.70.1440">
    <property type="entry name" value="Multidrug efflux transporter AcrB pore domain"/>
    <property type="match status" value="1"/>
</dbReference>
<evidence type="ECO:0000256" key="3">
    <source>
        <dbReference type="ARBA" id="ARBA00022475"/>
    </source>
</evidence>
<proteinExistence type="predicted"/>
<evidence type="ECO:0000256" key="2">
    <source>
        <dbReference type="ARBA" id="ARBA00022448"/>
    </source>
</evidence>
<dbReference type="PROSITE" id="PS50156">
    <property type="entry name" value="SSD"/>
    <property type="match status" value="1"/>
</dbReference>
<keyword evidence="2" id="KW-0813">Transport</keyword>
<feature type="transmembrane region" description="Helical" evidence="8">
    <location>
        <begin position="12"/>
        <end position="33"/>
    </location>
</feature>
<evidence type="ECO:0000313" key="11">
    <source>
        <dbReference type="Proteomes" id="UP000824236"/>
    </source>
</evidence>
<feature type="transmembrane region" description="Helical" evidence="8">
    <location>
        <begin position="338"/>
        <end position="357"/>
    </location>
</feature>
<evidence type="ECO:0000259" key="9">
    <source>
        <dbReference type="PROSITE" id="PS50156"/>
    </source>
</evidence>
<dbReference type="Proteomes" id="UP000824236">
    <property type="component" value="Unassembled WGS sequence"/>
</dbReference>
<reference evidence="10" key="2">
    <citation type="submission" date="2021-04" db="EMBL/GenBank/DDBJ databases">
        <authorList>
            <person name="Gilroy R."/>
        </authorList>
    </citation>
    <scope>NUCLEOTIDE SEQUENCE</scope>
    <source>
        <strain evidence="10">B3-3758</strain>
    </source>
</reference>
<dbReference type="GO" id="GO:0005886">
    <property type="term" value="C:plasma membrane"/>
    <property type="evidence" value="ECO:0007669"/>
    <property type="project" value="UniProtKB-SubCell"/>
</dbReference>
<keyword evidence="4" id="KW-0997">Cell inner membrane</keyword>
<keyword evidence="5 8" id="KW-0812">Transmembrane</keyword>
<feature type="transmembrane region" description="Helical" evidence="8">
    <location>
        <begin position="1092"/>
        <end position="1114"/>
    </location>
</feature>
<dbReference type="Gene3D" id="3.30.2090.10">
    <property type="entry name" value="Multidrug efflux transporter AcrB TolC docking domain, DN and DC subdomains"/>
    <property type="match status" value="2"/>
</dbReference>
<evidence type="ECO:0000256" key="6">
    <source>
        <dbReference type="ARBA" id="ARBA00022989"/>
    </source>
</evidence>
<comment type="caution">
    <text evidence="10">The sequence shown here is derived from an EMBL/GenBank/DDBJ whole genome shotgun (WGS) entry which is preliminary data.</text>
</comment>
<feature type="transmembrane region" description="Helical" evidence="8">
    <location>
        <begin position="1057"/>
        <end position="1080"/>
    </location>
</feature>
<dbReference type="PANTHER" id="PTHR32063:SF9">
    <property type="entry name" value="SIMILAR TO MULTIDRUG RESISTANCE PROTEIN MEXB"/>
    <property type="match status" value="1"/>
</dbReference>
<evidence type="ECO:0000256" key="1">
    <source>
        <dbReference type="ARBA" id="ARBA00004429"/>
    </source>
</evidence>
<evidence type="ECO:0000256" key="7">
    <source>
        <dbReference type="ARBA" id="ARBA00023136"/>
    </source>
</evidence>
<dbReference type="EMBL" id="JAHLFO010000014">
    <property type="protein sequence ID" value="MBU3813150.1"/>
    <property type="molecule type" value="Genomic_DNA"/>
</dbReference>
<feature type="transmembrane region" description="Helical" evidence="8">
    <location>
        <begin position="563"/>
        <end position="580"/>
    </location>
</feature>
<feature type="transmembrane region" description="Helical" evidence="8">
    <location>
        <begin position="611"/>
        <end position="630"/>
    </location>
</feature>
<sequence length="1143" mass="124848">MNLSRFINRPVLSTVISILLVILGFIGLATLPITQYPDIAPPTVSVSATYTGANAQTVLNSVISPLEDQINGVEGMMYMTSDASNNGSASITIYFNQGTDPDMAQVNVQNRVSAAQGLLPQEVTQIGVTTRKRQTSMLLIFSIYDMEDKYNIEFIENYANINIIPEIKRVAGVGDAMVMGADYSMRIWLKPDVMAQYKLIPADISSALAEQNIEAAPGQFGERSNQTFQYTIRYRGRLQTTEEFENIVIESLPDGEVLRLKDVADIELGRNTYGFDNTMNGHKGVSCIVFQMAGTNATQTIQDLEKVLDDMQKSMPAGLGINIAQSANDFLFASIHEVVKTLIEAFILVFIVVYIFLQDMRSTLIPAIAIPVALIATFFVLKLIGFSLNLLTLSAMVLAIAIVVDDAIVVVEGVHAKLDQGYKSARLAAIDAMHELGGALVSITLVMMSVFIPVSFMGGTAGTFYQQFGLTMAIAIFFSAVNALTLSPALCAIFLKPHNTEGHDETTLKERIGTATKEARKIWIQRYAQSLGKFMKPKLTIIFTCVAIIGMIFGMFSFEEHPLLCPIFIVISVLAVAGMTTDKFKQTFNADYDNLLGKYKKQVLKFIQRRWLSASLVVGSIVLLMVFMQVTPTGMVPNEDTGTIMGAVTLPPGTSQERAQQILARVDSLVAAEPAVQSRTIISGYSFIGGQGPGYGSVIIKLKPWEERSTMQNSTIVYATLFMRAQKIIKEAQVLFFAPPMIPGYSVSTDIELNMQDKTGGDLNRFYSVVQDYMAALEKRPEITSAATNFNPSFPQYQLDIDAAACKRAGISPNDILSVMQGYYGGLYASNFNSFGKMYRVMIQGERDATKNLESLESIMVRNSNGDMAPISQFVKLTKVYGPDVISRFNLYTSMKVMVAPATGYTSGQALQAIAEVADQNLPAGFGYELGGMAREEAETSGSTTGLIFVLCFVFVYLLLSAQYESYILPLAVLLSVPFGLMGSFIFVNCASLIGGIPALQMIIGTMSNNIYMQIALIMLMGLLAKNAILIVEFALDRRKMGMSISWAAVLGAGARLRPILMTSLAMIIGLLPLMFASGAGANGYRTLGTSAIGGMLIGMILQIFIVPALFVAFQYLQEKIKPMEWDDVDNSDAEAEIEQYSK</sequence>
<reference evidence="10" key="1">
    <citation type="journal article" date="2021" name="PeerJ">
        <title>Extensive microbial diversity within the chicken gut microbiome revealed by metagenomics and culture.</title>
        <authorList>
            <person name="Gilroy R."/>
            <person name="Ravi A."/>
            <person name="Getino M."/>
            <person name="Pursley I."/>
            <person name="Horton D.L."/>
            <person name="Alikhan N.F."/>
            <person name="Baker D."/>
            <person name="Gharbi K."/>
            <person name="Hall N."/>
            <person name="Watson M."/>
            <person name="Adriaenssens E.M."/>
            <person name="Foster-Nyarko E."/>
            <person name="Jarju S."/>
            <person name="Secka A."/>
            <person name="Antonio M."/>
            <person name="Oren A."/>
            <person name="Chaudhuri R.R."/>
            <person name="La Ragione R."/>
            <person name="Hildebrand F."/>
            <person name="Pallen M.J."/>
        </authorList>
    </citation>
    <scope>NUCLEOTIDE SEQUENCE</scope>
    <source>
        <strain evidence="10">B3-3758</strain>
    </source>
</reference>
<evidence type="ECO:0000256" key="5">
    <source>
        <dbReference type="ARBA" id="ARBA00022692"/>
    </source>
</evidence>
<dbReference type="PRINTS" id="PR00702">
    <property type="entry name" value="ACRIFLAVINRP"/>
</dbReference>
<dbReference type="SUPFAM" id="SSF82693">
    <property type="entry name" value="Multidrug efflux transporter AcrB pore domain, PN1, PN2, PC1 and PC2 subdomains"/>
    <property type="match status" value="4"/>
</dbReference>
<evidence type="ECO:0000256" key="4">
    <source>
        <dbReference type="ARBA" id="ARBA00022519"/>
    </source>
</evidence>
<dbReference type="FunFam" id="3.30.70.1430:FF:000001">
    <property type="entry name" value="Efflux pump membrane transporter"/>
    <property type="match status" value="1"/>
</dbReference>
<dbReference type="InterPro" id="IPR001036">
    <property type="entry name" value="Acrflvin-R"/>
</dbReference>
<feature type="transmembrane region" description="Helical" evidence="8">
    <location>
        <begin position="539"/>
        <end position="557"/>
    </location>
</feature>
<feature type="transmembrane region" description="Helical" evidence="8">
    <location>
        <begin position="364"/>
        <end position="384"/>
    </location>
</feature>
<dbReference type="SUPFAM" id="SSF82714">
    <property type="entry name" value="Multidrug efflux transporter AcrB TolC docking domain, DN and DC subdomains"/>
    <property type="match status" value="2"/>
</dbReference>
<keyword evidence="6 8" id="KW-1133">Transmembrane helix</keyword>
<organism evidence="10 11">
    <name type="scientific">Candidatus Bacteroides intestinipullorum</name>
    <dbReference type="NCBI Taxonomy" id="2838471"/>
    <lineage>
        <taxon>Bacteria</taxon>
        <taxon>Pseudomonadati</taxon>
        <taxon>Bacteroidota</taxon>
        <taxon>Bacteroidia</taxon>
        <taxon>Bacteroidales</taxon>
        <taxon>Bacteroidaceae</taxon>
        <taxon>Bacteroides</taxon>
    </lineage>
</organism>
<gene>
    <name evidence="10" type="ORF">H9791_01385</name>
</gene>
<name>A0A9E2NMP0_9BACE</name>
<dbReference type="Pfam" id="PF00873">
    <property type="entry name" value="ACR_tran"/>
    <property type="match status" value="2"/>
</dbReference>
<protein>
    <submittedName>
        <fullName evidence="10">Efflux RND transporter permease subunit</fullName>
    </submittedName>
</protein>